<dbReference type="Gene3D" id="2.30.40.10">
    <property type="entry name" value="Urease, subunit C, domain 1"/>
    <property type="match status" value="1"/>
</dbReference>
<dbReference type="InterPro" id="IPR006311">
    <property type="entry name" value="TAT_signal"/>
</dbReference>
<dbReference type="Proteomes" id="UP000502415">
    <property type="component" value="Chromosome"/>
</dbReference>
<dbReference type="EMBL" id="CP051685">
    <property type="protein sequence ID" value="QJE03436.1"/>
    <property type="molecule type" value="Genomic_DNA"/>
</dbReference>
<proteinExistence type="predicted"/>
<accession>A0A7Z2W1K5</accession>
<dbReference type="InterPro" id="IPR011059">
    <property type="entry name" value="Metal-dep_hydrolase_composite"/>
</dbReference>
<protein>
    <submittedName>
        <fullName evidence="3">Amidohydrolase family protein</fullName>
    </submittedName>
</protein>
<reference evidence="3 4" key="1">
    <citation type="submission" date="2020-04" db="EMBL/GenBank/DDBJ databases">
        <title>Genome sequencing of novel species.</title>
        <authorList>
            <person name="Heo J."/>
            <person name="Kim S.-J."/>
            <person name="Kim J.-S."/>
            <person name="Hong S.-B."/>
            <person name="Kwon S.-W."/>
        </authorList>
    </citation>
    <scope>NUCLEOTIDE SEQUENCE [LARGE SCALE GENOMIC DNA]</scope>
    <source>
        <strain evidence="3 4">GN2-R2</strain>
    </source>
</reference>
<name>A0A7Z2W1K5_9BURK</name>
<keyword evidence="1" id="KW-0732">Signal</keyword>
<sequence>MPTWTNPLSPSRRSLRTAVAPIALALALAAGAPAQAQSPAGAPGTAAAAQPLLLTPDRVWTGDGAAHPGWSVLVARGRVQAVGPAQSMTLPAGIARIALPGKTLIPGLIDLHSHVLLHPYNETTWDDQVIKEAPAYRVALAVRHAADTLQAGFTTLRDLGTEGAGYADVGIRRAIDEGQVPGPRLLVATRAIVASASYGPAERSYRPDMDIPYGAQQATGTDEVTRAVREQAAHGADWIKFYADYRTGVDGSTRPTFTLEEMKAIVAAAHVSGRKVAAHASSDDAIRLAVLAGVDTIEHGYGASEATFRLMVERGTAYVPTLTAPEAIGEYFQKHVRGGAPTPAMQQAERAFRLARRLGVTIGNGSDVGVFAHGTNERELEWLVRLGMRPAEALRAATVVAAGILGRPDLGAIRPEALADLVAVDGDPTADIAALRRVGFVMKGGVVFRQPPTGETGAGNGQ</sequence>
<dbReference type="KEGG" id="mfy:HH212_18065"/>
<dbReference type="CDD" id="cd01299">
    <property type="entry name" value="Met_dep_hydrolase_A"/>
    <property type="match status" value="1"/>
</dbReference>
<dbReference type="AlphaFoldDB" id="A0A7Z2W1K5"/>
<dbReference type="SUPFAM" id="SSF51338">
    <property type="entry name" value="Composite domain of metallo-dependent hydrolases"/>
    <property type="match status" value="1"/>
</dbReference>
<dbReference type="GO" id="GO:0016810">
    <property type="term" value="F:hydrolase activity, acting on carbon-nitrogen (but not peptide) bonds"/>
    <property type="evidence" value="ECO:0007669"/>
    <property type="project" value="InterPro"/>
</dbReference>
<evidence type="ECO:0000313" key="4">
    <source>
        <dbReference type="Proteomes" id="UP000502415"/>
    </source>
</evidence>
<feature type="domain" description="Amidohydrolase-related" evidence="2">
    <location>
        <begin position="103"/>
        <end position="446"/>
    </location>
</feature>
<dbReference type="InterPro" id="IPR051781">
    <property type="entry name" value="Metallo-dep_Hydrolase"/>
</dbReference>
<evidence type="ECO:0000259" key="2">
    <source>
        <dbReference type="Pfam" id="PF01979"/>
    </source>
</evidence>
<dbReference type="Gene3D" id="3.20.20.140">
    <property type="entry name" value="Metal-dependent hydrolases"/>
    <property type="match status" value="1"/>
</dbReference>
<dbReference type="PANTHER" id="PTHR43135">
    <property type="entry name" value="ALPHA-D-RIBOSE 1-METHYLPHOSPHONATE 5-TRIPHOSPHATE DIPHOSPHATASE"/>
    <property type="match status" value="1"/>
</dbReference>
<evidence type="ECO:0000256" key="1">
    <source>
        <dbReference type="SAM" id="SignalP"/>
    </source>
</evidence>
<dbReference type="Pfam" id="PF01979">
    <property type="entry name" value="Amidohydro_1"/>
    <property type="match status" value="1"/>
</dbReference>
<feature type="chain" id="PRO_5030515138" evidence="1">
    <location>
        <begin position="37"/>
        <end position="462"/>
    </location>
</feature>
<organism evidence="3 4">
    <name type="scientific">Massilia forsythiae</name>
    <dbReference type="NCBI Taxonomy" id="2728020"/>
    <lineage>
        <taxon>Bacteria</taxon>
        <taxon>Pseudomonadati</taxon>
        <taxon>Pseudomonadota</taxon>
        <taxon>Betaproteobacteria</taxon>
        <taxon>Burkholderiales</taxon>
        <taxon>Oxalobacteraceae</taxon>
        <taxon>Telluria group</taxon>
        <taxon>Massilia</taxon>
    </lineage>
</organism>
<keyword evidence="4" id="KW-1185">Reference proteome</keyword>
<evidence type="ECO:0000313" key="3">
    <source>
        <dbReference type="EMBL" id="QJE03436.1"/>
    </source>
</evidence>
<gene>
    <name evidence="3" type="ORF">HH212_18065</name>
</gene>
<dbReference type="InterPro" id="IPR006680">
    <property type="entry name" value="Amidohydro-rel"/>
</dbReference>
<feature type="signal peptide" evidence="1">
    <location>
        <begin position="1"/>
        <end position="36"/>
    </location>
</feature>
<dbReference type="InterPro" id="IPR057744">
    <property type="entry name" value="OTAase-like"/>
</dbReference>
<dbReference type="SUPFAM" id="SSF51556">
    <property type="entry name" value="Metallo-dependent hydrolases"/>
    <property type="match status" value="1"/>
</dbReference>
<keyword evidence="3" id="KW-0378">Hydrolase</keyword>
<dbReference type="PROSITE" id="PS51318">
    <property type="entry name" value="TAT"/>
    <property type="match status" value="1"/>
</dbReference>
<dbReference type="PANTHER" id="PTHR43135:SF3">
    <property type="entry name" value="ALPHA-D-RIBOSE 1-METHYLPHOSPHONATE 5-TRIPHOSPHATE DIPHOSPHATASE"/>
    <property type="match status" value="1"/>
</dbReference>
<dbReference type="InterPro" id="IPR032466">
    <property type="entry name" value="Metal_Hydrolase"/>
</dbReference>